<dbReference type="GO" id="GO:0016491">
    <property type="term" value="F:oxidoreductase activity"/>
    <property type="evidence" value="ECO:0007669"/>
    <property type="project" value="UniProtKB-KW"/>
</dbReference>
<dbReference type="EMBL" id="JACVEL010000004">
    <property type="protein sequence ID" value="MBC9812471.1"/>
    <property type="molecule type" value="Genomic_DNA"/>
</dbReference>
<dbReference type="PRINTS" id="PR00081">
    <property type="entry name" value="GDHRDH"/>
</dbReference>
<comment type="caution">
    <text evidence="4">The sequence shown here is derived from an EMBL/GenBank/DDBJ whole genome shotgun (WGS) entry which is preliminary data.</text>
</comment>
<protein>
    <submittedName>
        <fullName evidence="4">SDR family oxidoreductase</fullName>
    </submittedName>
</protein>
<reference evidence="4" key="1">
    <citation type="submission" date="2020-09" db="EMBL/GenBank/DDBJ databases">
        <title>Taishania pollutisoli gen. nov., sp. nov., Isolated from Tetrabromobisphenol A-Contaminated Soil.</title>
        <authorList>
            <person name="Chen Q."/>
        </authorList>
    </citation>
    <scope>NUCLEOTIDE SEQUENCE</scope>
    <source>
        <strain evidence="4">CZZ-1</strain>
    </source>
</reference>
<dbReference type="Proteomes" id="UP000652681">
    <property type="component" value="Unassembled WGS sequence"/>
</dbReference>
<dbReference type="AlphaFoldDB" id="A0A8J6PIW4"/>
<dbReference type="PANTHER" id="PTHR44196:SF1">
    <property type="entry name" value="DEHYDROGENASE_REDUCTASE SDR FAMILY MEMBER 7B"/>
    <property type="match status" value="1"/>
</dbReference>
<comment type="similarity">
    <text evidence="1 3">Belongs to the short-chain dehydrogenases/reductases (SDR) family.</text>
</comment>
<evidence type="ECO:0000256" key="2">
    <source>
        <dbReference type="ARBA" id="ARBA00023002"/>
    </source>
</evidence>
<keyword evidence="5" id="KW-1185">Reference proteome</keyword>
<evidence type="ECO:0000256" key="3">
    <source>
        <dbReference type="RuleBase" id="RU000363"/>
    </source>
</evidence>
<gene>
    <name evidence="4" type="ORF">H9Y05_08295</name>
</gene>
<dbReference type="GO" id="GO:0016020">
    <property type="term" value="C:membrane"/>
    <property type="evidence" value="ECO:0007669"/>
    <property type="project" value="TreeGrafter"/>
</dbReference>
<organism evidence="4 5">
    <name type="scientific">Taishania pollutisoli</name>
    <dbReference type="NCBI Taxonomy" id="2766479"/>
    <lineage>
        <taxon>Bacteria</taxon>
        <taxon>Pseudomonadati</taxon>
        <taxon>Bacteroidota</taxon>
        <taxon>Flavobacteriia</taxon>
        <taxon>Flavobacteriales</taxon>
        <taxon>Crocinitomicaceae</taxon>
        <taxon>Taishania</taxon>
    </lineage>
</organism>
<dbReference type="InterPro" id="IPR036291">
    <property type="entry name" value="NAD(P)-bd_dom_sf"/>
</dbReference>
<dbReference type="PANTHER" id="PTHR44196">
    <property type="entry name" value="DEHYDROGENASE/REDUCTASE SDR FAMILY MEMBER 7B"/>
    <property type="match status" value="1"/>
</dbReference>
<sequence>MKLTGNTILITGGSSGIGLSLAKAFLELNNKVIITGRNLERLEKIKAQFPNISIFRCELSDTNSINELVTFIEQTVPDVNILLNNAAIQYNYSFLESNNLIDKIDYEVSTNLIAPMKLTALLLPVLMKNSESAIINVSSGLAISPKKSASVYCATKSAIHSFTKTLRYQLKDTNIRVFEIIPPLVETPMTNGRSTTKRIPPEQLTKEFLKNFQVNTFESYIGKSKLLRLIHRFSPKLADKIMRDGT</sequence>
<dbReference type="Gene3D" id="3.40.50.720">
    <property type="entry name" value="NAD(P)-binding Rossmann-like Domain"/>
    <property type="match status" value="1"/>
</dbReference>
<evidence type="ECO:0000313" key="4">
    <source>
        <dbReference type="EMBL" id="MBC9812471.1"/>
    </source>
</evidence>
<dbReference type="SUPFAM" id="SSF51735">
    <property type="entry name" value="NAD(P)-binding Rossmann-fold domains"/>
    <property type="match status" value="1"/>
</dbReference>
<proteinExistence type="inferred from homology"/>
<dbReference type="InterPro" id="IPR020904">
    <property type="entry name" value="Sc_DH/Rdtase_CS"/>
</dbReference>
<name>A0A8J6PIW4_9FLAO</name>
<accession>A0A8J6PIW4</accession>
<dbReference type="Pfam" id="PF00106">
    <property type="entry name" value="adh_short"/>
    <property type="match status" value="1"/>
</dbReference>
<evidence type="ECO:0000256" key="1">
    <source>
        <dbReference type="ARBA" id="ARBA00006484"/>
    </source>
</evidence>
<dbReference type="PRINTS" id="PR00080">
    <property type="entry name" value="SDRFAMILY"/>
</dbReference>
<dbReference type="RefSeq" id="WP_216714018.1">
    <property type="nucleotide sequence ID" value="NZ_JACVEL010000004.1"/>
</dbReference>
<evidence type="ECO:0000313" key="5">
    <source>
        <dbReference type="Proteomes" id="UP000652681"/>
    </source>
</evidence>
<dbReference type="PROSITE" id="PS00061">
    <property type="entry name" value="ADH_SHORT"/>
    <property type="match status" value="1"/>
</dbReference>
<dbReference type="InterPro" id="IPR002347">
    <property type="entry name" value="SDR_fam"/>
</dbReference>
<keyword evidence="2" id="KW-0560">Oxidoreductase</keyword>